<gene>
    <name evidence="3" type="ORF">EGR_06197</name>
</gene>
<keyword evidence="4" id="KW-1185">Reference proteome</keyword>
<keyword evidence="2" id="KW-1133">Transmembrane helix</keyword>
<evidence type="ECO:0000313" key="3">
    <source>
        <dbReference type="EMBL" id="EUB58978.1"/>
    </source>
</evidence>
<dbReference type="AlphaFoldDB" id="W6UDB1"/>
<evidence type="ECO:0000256" key="2">
    <source>
        <dbReference type="SAM" id="Phobius"/>
    </source>
</evidence>
<dbReference type="KEGG" id="egl:EGR_06197"/>
<proteinExistence type="predicted"/>
<sequence length="106" mass="12089">MSDTSNKTPNPKESPPSQNADATTEPDSCGNAVDPPVSEKEYLNECFSFLFYLQILDVFTLFLSTYLFDEHFLNFSNNQTPKEPFEQGCEIPAAQSYRSHMHENTR</sequence>
<reference evidence="3 4" key="1">
    <citation type="journal article" date="2013" name="Nat. Genet.">
        <title>The genome of the hydatid tapeworm Echinococcus granulosus.</title>
        <authorList>
            <person name="Zheng H."/>
            <person name="Zhang W."/>
            <person name="Zhang L."/>
            <person name="Zhang Z."/>
            <person name="Li J."/>
            <person name="Lu G."/>
            <person name="Zhu Y."/>
            <person name="Wang Y."/>
            <person name="Huang Y."/>
            <person name="Liu J."/>
            <person name="Kang H."/>
            <person name="Chen J."/>
            <person name="Wang L."/>
            <person name="Chen A."/>
            <person name="Yu S."/>
            <person name="Gao Z."/>
            <person name="Jin L."/>
            <person name="Gu W."/>
            <person name="Wang Z."/>
            <person name="Zhao L."/>
            <person name="Shi B."/>
            <person name="Wen H."/>
            <person name="Lin R."/>
            <person name="Jones M.K."/>
            <person name="Brejova B."/>
            <person name="Vinar T."/>
            <person name="Zhao G."/>
            <person name="McManus D.P."/>
            <person name="Chen Z."/>
            <person name="Zhou Y."/>
            <person name="Wang S."/>
        </authorList>
    </citation>
    <scope>NUCLEOTIDE SEQUENCE [LARGE SCALE GENOMIC DNA]</scope>
</reference>
<comment type="caution">
    <text evidence="3">The sequence shown here is derived from an EMBL/GenBank/DDBJ whole genome shotgun (WGS) entry which is preliminary data.</text>
</comment>
<evidence type="ECO:0000313" key="4">
    <source>
        <dbReference type="Proteomes" id="UP000019149"/>
    </source>
</evidence>
<dbReference type="RefSeq" id="XP_024350174.1">
    <property type="nucleotide sequence ID" value="XM_024495446.1"/>
</dbReference>
<accession>W6UDB1</accession>
<feature type="region of interest" description="Disordered" evidence="1">
    <location>
        <begin position="1"/>
        <end position="35"/>
    </location>
</feature>
<evidence type="ECO:0000256" key="1">
    <source>
        <dbReference type="SAM" id="MobiDB-lite"/>
    </source>
</evidence>
<keyword evidence="2" id="KW-0472">Membrane</keyword>
<dbReference type="EMBL" id="APAU02000052">
    <property type="protein sequence ID" value="EUB58978.1"/>
    <property type="molecule type" value="Genomic_DNA"/>
</dbReference>
<protein>
    <submittedName>
        <fullName evidence="3">Uncharacterized protein</fullName>
    </submittedName>
</protein>
<keyword evidence="2" id="KW-0812">Transmembrane</keyword>
<name>W6UDB1_ECHGR</name>
<dbReference type="CTD" id="36341912"/>
<organism evidence="3 4">
    <name type="scientific">Echinococcus granulosus</name>
    <name type="common">Hydatid tapeworm</name>
    <dbReference type="NCBI Taxonomy" id="6210"/>
    <lineage>
        <taxon>Eukaryota</taxon>
        <taxon>Metazoa</taxon>
        <taxon>Spiralia</taxon>
        <taxon>Lophotrochozoa</taxon>
        <taxon>Platyhelminthes</taxon>
        <taxon>Cestoda</taxon>
        <taxon>Eucestoda</taxon>
        <taxon>Cyclophyllidea</taxon>
        <taxon>Taeniidae</taxon>
        <taxon>Echinococcus</taxon>
        <taxon>Echinococcus granulosus group</taxon>
    </lineage>
</organism>
<dbReference type="Proteomes" id="UP000019149">
    <property type="component" value="Unassembled WGS sequence"/>
</dbReference>
<feature type="transmembrane region" description="Helical" evidence="2">
    <location>
        <begin position="49"/>
        <end position="68"/>
    </location>
</feature>
<feature type="compositionally biased region" description="Polar residues" evidence="1">
    <location>
        <begin position="1"/>
        <end position="26"/>
    </location>
</feature>
<dbReference type="GeneID" id="36341912"/>